<dbReference type="GO" id="GO:0007219">
    <property type="term" value="P:Notch signaling pathway"/>
    <property type="evidence" value="ECO:0007669"/>
    <property type="project" value="TreeGrafter"/>
</dbReference>
<dbReference type="Pfam" id="PF00008">
    <property type="entry name" value="EGF"/>
    <property type="match status" value="4"/>
</dbReference>
<dbReference type="InterPro" id="IPR013032">
    <property type="entry name" value="EGF-like_CS"/>
</dbReference>
<dbReference type="PROSITE" id="PS00010">
    <property type="entry name" value="ASX_HYDROXYL"/>
    <property type="match status" value="3"/>
</dbReference>
<dbReference type="OrthoDB" id="283575at2759"/>
<feature type="domain" description="EGF-like" evidence="8">
    <location>
        <begin position="486"/>
        <end position="522"/>
    </location>
</feature>
<evidence type="ECO:0000259" key="8">
    <source>
        <dbReference type="PROSITE" id="PS50026"/>
    </source>
</evidence>
<dbReference type="GO" id="GO:0071944">
    <property type="term" value="C:cell periphery"/>
    <property type="evidence" value="ECO:0007669"/>
    <property type="project" value="UniProtKB-ARBA"/>
</dbReference>
<evidence type="ECO:0000256" key="2">
    <source>
        <dbReference type="ARBA" id="ARBA00022729"/>
    </source>
</evidence>
<dbReference type="FunFam" id="2.10.25.10:FF:000004">
    <property type="entry name" value="Neurogenic locus notch 1"/>
    <property type="match status" value="2"/>
</dbReference>
<dbReference type="PROSITE" id="PS01187">
    <property type="entry name" value="EGF_CA"/>
    <property type="match status" value="2"/>
</dbReference>
<dbReference type="PROSITE" id="PS00022">
    <property type="entry name" value="EGF_1"/>
    <property type="match status" value="5"/>
</dbReference>
<reference evidence="9 10" key="1">
    <citation type="journal article" date="2020" name="Cell">
        <title>Large-Scale Comparative Analyses of Tick Genomes Elucidate Their Genetic Diversity and Vector Capacities.</title>
        <authorList>
            <consortium name="Tick Genome and Microbiome Consortium (TIGMIC)"/>
            <person name="Jia N."/>
            <person name="Wang J."/>
            <person name="Shi W."/>
            <person name="Du L."/>
            <person name="Sun Y."/>
            <person name="Zhan W."/>
            <person name="Jiang J.F."/>
            <person name="Wang Q."/>
            <person name="Zhang B."/>
            <person name="Ji P."/>
            <person name="Bell-Sakyi L."/>
            <person name="Cui X.M."/>
            <person name="Yuan T.T."/>
            <person name="Jiang B.G."/>
            <person name="Yang W.F."/>
            <person name="Lam T.T."/>
            <person name="Chang Q.C."/>
            <person name="Ding S.J."/>
            <person name="Wang X.J."/>
            <person name="Zhu J.G."/>
            <person name="Ruan X.D."/>
            <person name="Zhao L."/>
            <person name="Wei J.T."/>
            <person name="Ye R.Z."/>
            <person name="Que T.C."/>
            <person name="Du C.H."/>
            <person name="Zhou Y.H."/>
            <person name="Cheng J.X."/>
            <person name="Dai P.F."/>
            <person name="Guo W.B."/>
            <person name="Han X.H."/>
            <person name="Huang E.J."/>
            <person name="Li L.F."/>
            <person name="Wei W."/>
            <person name="Gao Y.C."/>
            <person name="Liu J.Z."/>
            <person name="Shao H.Z."/>
            <person name="Wang X."/>
            <person name="Wang C.C."/>
            <person name="Yang T.C."/>
            <person name="Huo Q.B."/>
            <person name="Li W."/>
            <person name="Chen H.Y."/>
            <person name="Chen S.E."/>
            <person name="Zhou L.G."/>
            <person name="Ni X.B."/>
            <person name="Tian J.H."/>
            <person name="Sheng Y."/>
            <person name="Liu T."/>
            <person name="Pan Y.S."/>
            <person name="Xia L.Y."/>
            <person name="Li J."/>
            <person name="Zhao F."/>
            <person name="Cao W.C."/>
        </authorList>
    </citation>
    <scope>NUCLEOTIDE SEQUENCE [LARGE SCALE GENOMIC DNA]</scope>
    <source>
        <strain evidence="9">HaeL-2018</strain>
    </source>
</reference>
<keyword evidence="4 6" id="KW-1015">Disulfide bond</keyword>
<dbReference type="AlphaFoldDB" id="A0A9J6GFK3"/>
<proteinExistence type="predicted"/>
<protein>
    <recommendedName>
        <fullName evidence="8">EGF-like domain-containing protein</fullName>
    </recommendedName>
</protein>
<evidence type="ECO:0000256" key="4">
    <source>
        <dbReference type="ARBA" id="ARBA00023157"/>
    </source>
</evidence>
<name>A0A9J6GFK3_HAELO</name>
<dbReference type="Pfam" id="PF12661">
    <property type="entry name" value="hEGF"/>
    <property type="match status" value="1"/>
</dbReference>
<dbReference type="SMART" id="SM00179">
    <property type="entry name" value="EGF_CA"/>
    <property type="match status" value="5"/>
</dbReference>
<dbReference type="PROSITE" id="PS50026">
    <property type="entry name" value="EGF_3"/>
    <property type="match status" value="5"/>
</dbReference>
<comment type="caution">
    <text evidence="9">The sequence shown here is derived from an EMBL/GenBank/DDBJ whole genome shotgun (WGS) entry which is preliminary data.</text>
</comment>
<feature type="disulfide bond" evidence="6">
    <location>
        <begin position="436"/>
        <end position="445"/>
    </location>
</feature>
<dbReference type="VEuPathDB" id="VectorBase:HLOH_040414"/>
<accession>A0A9J6GFK3</accession>
<evidence type="ECO:0000256" key="1">
    <source>
        <dbReference type="ARBA" id="ARBA00022536"/>
    </source>
</evidence>
<dbReference type="PRINTS" id="PR00010">
    <property type="entry name" value="EGFBLOOD"/>
</dbReference>
<feature type="domain" description="EGF-like" evidence="8">
    <location>
        <begin position="410"/>
        <end position="446"/>
    </location>
</feature>
<dbReference type="GO" id="GO:0005112">
    <property type="term" value="F:Notch binding"/>
    <property type="evidence" value="ECO:0007669"/>
    <property type="project" value="TreeGrafter"/>
</dbReference>
<keyword evidence="1 6" id="KW-0245">EGF-like domain</keyword>
<feature type="domain" description="EGF-like" evidence="8">
    <location>
        <begin position="321"/>
        <end position="357"/>
    </location>
</feature>
<dbReference type="EMBL" id="JABSTR010000006">
    <property type="protein sequence ID" value="KAH9373124.1"/>
    <property type="molecule type" value="Genomic_DNA"/>
</dbReference>
<dbReference type="SMART" id="SM00181">
    <property type="entry name" value="EGF"/>
    <property type="match status" value="5"/>
</dbReference>
<dbReference type="PROSITE" id="PS01186">
    <property type="entry name" value="EGF_2"/>
    <property type="match status" value="4"/>
</dbReference>
<feature type="compositionally biased region" description="Basic residues" evidence="7">
    <location>
        <begin position="71"/>
        <end position="80"/>
    </location>
</feature>
<feature type="region of interest" description="Disordered" evidence="7">
    <location>
        <begin position="198"/>
        <end position="274"/>
    </location>
</feature>
<dbReference type="InterPro" id="IPR018097">
    <property type="entry name" value="EGF_Ca-bd_CS"/>
</dbReference>
<dbReference type="SUPFAM" id="SSF57196">
    <property type="entry name" value="EGF/Laminin"/>
    <property type="match status" value="5"/>
</dbReference>
<dbReference type="FunFam" id="2.10.25.10:FF:000431">
    <property type="entry name" value="Delta-like protein"/>
    <property type="match status" value="1"/>
</dbReference>
<dbReference type="FunFam" id="2.10.25.10:FF:000185">
    <property type="entry name" value="basement membrane-specific heparan sulfate proteoglycan core protein-like"/>
    <property type="match status" value="1"/>
</dbReference>
<feature type="disulfide bond" evidence="6">
    <location>
        <begin position="398"/>
        <end position="407"/>
    </location>
</feature>
<dbReference type="Proteomes" id="UP000821853">
    <property type="component" value="Chromosome 4"/>
</dbReference>
<dbReference type="InterPro" id="IPR000152">
    <property type="entry name" value="EGF-type_Asp/Asn_hydroxyl_site"/>
</dbReference>
<dbReference type="CDD" id="cd00054">
    <property type="entry name" value="EGF_CA"/>
    <property type="match status" value="5"/>
</dbReference>
<evidence type="ECO:0000256" key="7">
    <source>
        <dbReference type="SAM" id="MobiDB-lite"/>
    </source>
</evidence>
<evidence type="ECO:0000256" key="5">
    <source>
        <dbReference type="ARBA" id="ARBA00023180"/>
    </source>
</evidence>
<dbReference type="InterPro" id="IPR001881">
    <property type="entry name" value="EGF-like_Ca-bd_dom"/>
</dbReference>
<feature type="domain" description="EGF-like" evidence="8">
    <location>
        <begin position="448"/>
        <end position="484"/>
    </location>
</feature>
<dbReference type="InterPro" id="IPR000742">
    <property type="entry name" value="EGF"/>
</dbReference>
<dbReference type="PANTHER" id="PTHR12916:SF4">
    <property type="entry name" value="UNINFLATABLE, ISOFORM C"/>
    <property type="match status" value="1"/>
</dbReference>
<organism evidence="9 10">
    <name type="scientific">Haemaphysalis longicornis</name>
    <name type="common">Bush tick</name>
    <dbReference type="NCBI Taxonomy" id="44386"/>
    <lineage>
        <taxon>Eukaryota</taxon>
        <taxon>Metazoa</taxon>
        <taxon>Ecdysozoa</taxon>
        <taxon>Arthropoda</taxon>
        <taxon>Chelicerata</taxon>
        <taxon>Arachnida</taxon>
        <taxon>Acari</taxon>
        <taxon>Parasitiformes</taxon>
        <taxon>Ixodida</taxon>
        <taxon>Ixodoidea</taxon>
        <taxon>Ixodidae</taxon>
        <taxon>Haemaphysalinae</taxon>
        <taxon>Haemaphysalis</taxon>
    </lineage>
</organism>
<dbReference type="FunFam" id="2.10.25.10:FF:000006">
    <property type="entry name" value="Versican core protein-like isoform 1"/>
    <property type="match status" value="1"/>
</dbReference>
<evidence type="ECO:0000313" key="9">
    <source>
        <dbReference type="EMBL" id="KAH9373124.1"/>
    </source>
</evidence>
<evidence type="ECO:0000313" key="10">
    <source>
        <dbReference type="Proteomes" id="UP000821853"/>
    </source>
</evidence>
<feature type="compositionally biased region" description="Low complexity" evidence="7">
    <location>
        <begin position="250"/>
        <end position="259"/>
    </location>
</feature>
<feature type="region of interest" description="Disordered" evidence="7">
    <location>
        <begin position="55"/>
        <end position="89"/>
    </location>
</feature>
<dbReference type="PANTHER" id="PTHR12916">
    <property type="entry name" value="CYTOCHROME C OXIDASE POLYPEPTIDE VIC-2"/>
    <property type="match status" value="1"/>
</dbReference>
<keyword evidence="10" id="KW-1185">Reference proteome</keyword>
<keyword evidence="2" id="KW-0732">Signal</keyword>
<feature type="disulfide bond" evidence="6">
    <location>
        <begin position="474"/>
        <end position="483"/>
    </location>
</feature>
<feature type="domain" description="EGF-like" evidence="8">
    <location>
        <begin position="372"/>
        <end position="408"/>
    </location>
</feature>
<evidence type="ECO:0000256" key="3">
    <source>
        <dbReference type="ARBA" id="ARBA00022737"/>
    </source>
</evidence>
<feature type="disulfide bond" evidence="6">
    <location>
        <begin position="347"/>
        <end position="356"/>
    </location>
</feature>
<comment type="caution">
    <text evidence="6">Lacks conserved residue(s) required for the propagation of feature annotation.</text>
</comment>
<gene>
    <name evidence="9" type="ORF">HPB48_015905</name>
</gene>
<feature type="disulfide bond" evidence="6">
    <location>
        <begin position="512"/>
        <end position="521"/>
    </location>
</feature>
<dbReference type="GO" id="GO:0005509">
    <property type="term" value="F:calcium ion binding"/>
    <property type="evidence" value="ECO:0007669"/>
    <property type="project" value="InterPro"/>
</dbReference>
<keyword evidence="5" id="KW-0325">Glycoprotein</keyword>
<sequence>MCDDGLSTHTTGTTDKSAGARYAYLEHRLRTRRVAATEAAARLCECRRRLQRSSELIPREPEGQWSGTSRTRQRQRKPPRPARQPQLPREDIEIVLRPREGLDVSKISQGMLRDGILRARKLTAEGAEEDTLRINALKNIIVASTPSMERAAKYNAIKAIAIAHVTAFREFSKLQKISEDTGLALSPVYPHETTQAAMEATGTRRRKAAHAAPTTTQLVIGAARGRRPDNGEMTTGPSRGVIRDQGRGQGRNPRPGSGPAKRSRRDVDKKKSPNKIRSLTKYMALIIFGISLGEIIYVNTPVGYGSTPTVRTGTTLAPQPSLDSTALSPCANGSTCVDLTHGFQCVCPDGLRGLNCEEDVDDCGPGSACELNVDDCASGPCQNGATCIDGVNSYGCKCAKGFTGKNCEKTYHDCATRPCRNGGSCFESLTGFRCCCPKGYRGETCETVEHACLPNPCRNNGTCLKKGDSFACVCAPGYEGRTCETDVDDCASAPCLNGGTCVDGLASFTCRCRGPYAGATCSEGEKSVMP</sequence>
<keyword evidence="3" id="KW-0677">Repeat</keyword>
<evidence type="ECO:0000256" key="6">
    <source>
        <dbReference type="PROSITE-ProRule" id="PRU00076"/>
    </source>
</evidence>
<dbReference type="Gene3D" id="2.10.25.10">
    <property type="entry name" value="Laminin"/>
    <property type="match status" value="5"/>
</dbReference>